<name>A0ACB5UFC4_9FIRM</name>
<accession>A0ACB5UFC4</accession>
<comment type="caution">
    <text evidence="1">The sequence shown here is derived from an EMBL/GenBank/DDBJ whole genome shotgun (WGS) entry which is preliminary data.</text>
</comment>
<evidence type="ECO:0000313" key="2">
    <source>
        <dbReference type="Proteomes" id="UP001374599"/>
    </source>
</evidence>
<dbReference type="Proteomes" id="UP001374599">
    <property type="component" value="Unassembled WGS sequence"/>
</dbReference>
<proteinExistence type="predicted"/>
<reference evidence="1" key="1">
    <citation type="submission" date="2023-09" db="EMBL/GenBank/DDBJ databases">
        <title>Vallitalea sediminicola and Vallitalea maricola sp. nov., anaerobic bacteria isolated from marine sediment.</title>
        <authorList>
            <person name="Hirano S."/>
            <person name="Maeda A."/>
            <person name="Terahara T."/>
            <person name="Mori K."/>
            <person name="Hamada M."/>
            <person name="Matsumoto R."/>
            <person name="Kobayashi T."/>
        </authorList>
    </citation>
    <scope>NUCLEOTIDE SEQUENCE</scope>
    <source>
        <strain evidence="1">AN17-2</strain>
    </source>
</reference>
<evidence type="ECO:0000313" key="1">
    <source>
        <dbReference type="EMBL" id="GMQ61646.1"/>
    </source>
</evidence>
<organism evidence="1 2">
    <name type="scientific">Vallitalea maricola</name>
    <dbReference type="NCBI Taxonomy" id="3074433"/>
    <lineage>
        <taxon>Bacteria</taxon>
        <taxon>Bacillati</taxon>
        <taxon>Bacillota</taxon>
        <taxon>Clostridia</taxon>
        <taxon>Lachnospirales</taxon>
        <taxon>Vallitaleaceae</taxon>
        <taxon>Vallitalea</taxon>
    </lineage>
</organism>
<dbReference type="EMBL" id="BTPU01000011">
    <property type="protein sequence ID" value="GMQ61646.1"/>
    <property type="molecule type" value="Genomic_DNA"/>
</dbReference>
<gene>
    <name evidence="1" type="ORF">AN2V17_08750</name>
</gene>
<keyword evidence="2" id="KW-1185">Reference proteome</keyword>
<protein>
    <submittedName>
        <fullName evidence="1">Uncharacterized protein</fullName>
    </submittedName>
</protein>
<sequence length="371" mass="42980">MLEQVPWRKHINLSPDNLLRDVLKVVFDEDGGSEFWLKYQKNHNLNCIRDIHTEEELKILGDPEYVTNQITIALRDYPVEYYVPKSLIKNKSKLMLSVTGGTTGKEKTAIFNTKGLFEDYGFMGYHFITKHGFSYTGEGYSLLYAGPTGNHYVGKSIKRMAENTNALFYAIDMDTRIFKKFLIAQKYDAVNLYMEHIMEQIVDILKTKKIDCLVTTSKILEELYKYIDVDALGLKMIMNSGTATSPDTLKVFTNEIYKNVIFMGAYGNALFGPSFEIPRKENDYNMRYYSNYPYIQIDVVSKDDLFSKVNYGETGRVLMRRYTPECFIPYYVERDIAERIMPSKENGIFWDGIMNPRLNQDMAGKIVEGVY</sequence>